<dbReference type="PROSITE" id="PS50089">
    <property type="entry name" value="ZF_RING_2"/>
    <property type="match status" value="1"/>
</dbReference>
<dbReference type="Gene3D" id="3.30.40.10">
    <property type="entry name" value="Zinc/RING finger domain, C3HC4 (zinc finger)"/>
    <property type="match status" value="1"/>
</dbReference>
<dbReference type="CDD" id="cd16461">
    <property type="entry name" value="RING-H2_EL5-like"/>
    <property type="match status" value="1"/>
</dbReference>
<keyword evidence="8 14" id="KW-0863">Zinc-finger</keyword>
<feature type="transmembrane region" description="Helical" evidence="16">
    <location>
        <begin position="365"/>
        <end position="387"/>
    </location>
</feature>
<dbReference type="GO" id="GO:0016020">
    <property type="term" value="C:membrane"/>
    <property type="evidence" value="ECO:0007669"/>
    <property type="project" value="UniProtKB-SubCell"/>
</dbReference>
<dbReference type="GO" id="GO:0008270">
    <property type="term" value="F:zinc ion binding"/>
    <property type="evidence" value="ECO:0007669"/>
    <property type="project" value="UniProtKB-KW"/>
</dbReference>
<dbReference type="OrthoDB" id="9984778at2759"/>
<gene>
    <name evidence="18" type="ORF">F0562_028905</name>
</gene>
<dbReference type="GO" id="GO:0061630">
    <property type="term" value="F:ubiquitin protein ligase activity"/>
    <property type="evidence" value="ECO:0007669"/>
    <property type="project" value="UniProtKB-EC"/>
</dbReference>
<evidence type="ECO:0000256" key="9">
    <source>
        <dbReference type="ARBA" id="ARBA00022786"/>
    </source>
</evidence>
<dbReference type="EMBL" id="CM018039">
    <property type="protein sequence ID" value="KAA8536427.1"/>
    <property type="molecule type" value="Genomic_DNA"/>
</dbReference>
<dbReference type="PANTHER" id="PTHR46913">
    <property type="entry name" value="RING-H2 FINGER PROTEIN ATL16"/>
    <property type="match status" value="1"/>
</dbReference>
<feature type="domain" description="RING-type" evidence="17">
    <location>
        <begin position="167"/>
        <end position="209"/>
    </location>
</feature>
<evidence type="ECO:0000256" key="14">
    <source>
        <dbReference type="PROSITE-ProRule" id="PRU00175"/>
    </source>
</evidence>
<dbReference type="EC" id="2.3.2.27" evidence="4"/>
<evidence type="ECO:0000313" key="18">
    <source>
        <dbReference type="EMBL" id="KAA8536427.1"/>
    </source>
</evidence>
<keyword evidence="9" id="KW-0833">Ubl conjugation pathway</keyword>
<organism evidence="18 19">
    <name type="scientific">Nyssa sinensis</name>
    <dbReference type="NCBI Taxonomy" id="561372"/>
    <lineage>
        <taxon>Eukaryota</taxon>
        <taxon>Viridiplantae</taxon>
        <taxon>Streptophyta</taxon>
        <taxon>Embryophyta</taxon>
        <taxon>Tracheophyta</taxon>
        <taxon>Spermatophyta</taxon>
        <taxon>Magnoliopsida</taxon>
        <taxon>eudicotyledons</taxon>
        <taxon>Gunneridae</taxon>
        <taxon>Pentapetalae</taxon>
        <taxon>asterids</taxon>
        <taxon>Cornales</taxon>
        <taxon>Nyssaceae</taxon>
        <taxon>Nyssa</taxon>
    </lineage>
</organism>
<evidence type="ECO:0000256" key="12">
    <source>
        <dbReference type="ARBA" id="ARBA00023136"/>
    </source>
</evidence>
<reference evidence="18 19" key="1">
    <citation type="submission" date="2019-09" db="EMBL/GenBank/DDBJ databases">
        <title>A chromosome-level genome assembly of the Chinese tupelo Nyssa sinensis.</title>
        <authorList>
            <person name="Yang X."/>
            <person name="Kang M."/>
            <person name="Yang Y."/>
            <person name="Xiong H."/>
            <person name="Wang M."/>
            <person name="Zhang Z."/>
            <person name="Wang Z."/>
            <person name="Wu H."/>
            <person name="Ma T."/>
            <person name="Liu J."/>
            <person name="Xi Z."/>
        </authorList>
    </citation>
    <scope>NUCLEOTIDE SEQUENCE [LARGE SCALE GENOMIC DNA]</scope>
    <source>
        <strain evidence="18">J267</strain>
        <tissue evidence="18">Leaf</tissue>
    </source>
</reference>
<evidence type="ECO:0000256" key="8">
    <source>
        <dbReference type="ARBA" id="ARBA00022771"/>
    </source>
</evidence>
<protein>
    <recommendedName>
        <fullName evidence="4">RING-type E3 ubiquitin transferase</fullName>
        <ecNumber evidence="4">2.3.2.27</ecNumber>
    </recommendedName>
</protein>
<dbReference type="InterPro" id="IPR013083">
    <property type="entry name" value="Znf_RING/FYVE/PHD"/>
</dbReference>
<keyword evidence="5" id="KW-0808">Transferase</keyword>
<evidence type="ECO:0000256" key="1">
    <source>
        <dbReference type="ARBA" id="ARBA00000900"/>
    </source>
</evidence>
<keyword evidence="11 16" id="KW-1133">Transmembrane helix</keyword>
<evidence type="ECO:0000256" key="7">
    <source>
        <dbReference type="ARBA" id="ARBA00022723"/>
    </source>
</evidence>
<feature type="compositionally biased region" description="Basic and acidic residues" evidence="15">
    <location>
        <begin position="271"/>
        <end position="283"/>
    </location>
</feature>
<dbReference type="AlphaFoldDB" id="A0A5J5B3P2"/>
<evidence type="ECO:0000256" key="15">
    <source>
        <dbReference type="SAM" id="MobiDB-lite"/>
    </source>
</evidence>
<dbReference type="SUPFAM" id="SSF57850">
    <property type="entry name" value="RING/U-box"/>
    <property type="match status" value="1"/>
</dbReference>
<evidence type="ECO:0000256" key="6">
    <source>
        <dbReference type="ARBA" id="ARBA00022692"/>
    </source>
</evidence>
<proteinExistence type="inferred from homology"/>
<dbReference type="InterPro" id="IPR001841">
    <property type="entry name" value="Znf_RING"/>
</dbReference>
<dbReference type="GO" id="GO:0016567">
    <property type="term" value="P:protein ubiquitination"/>
    <property type="evidence" value="ECO:0007669"/>
    <property type="project" value="UniProtKB-UniPathway"/>
</dbReference>
<evidence type="ECO:0000256" key="16">
    <source>
        <dbReference type="SAM" id="Phobius"/>
    </source>
</evidence>
<dbReference type="FunFam" id="3.30.40.10:FF:000233">
    <property type="entry name" value="RING-H2 finger protein ATL54"/>
    <property type="match status" value="1"/>
</dbReference>
<feature type="region of interest" description="Disordered" evidence="15">
    <location>
        <begin position="268"/>
        <end position="292"/>
    </location>
</feature>
<comment type="catalytic activity">
    <reaction evidence="1">
        <text>S-ubiquitinyl-[E2 ubiquitin-conjugating enzyme]-L-cysteine + [acceptor protein]-L-lysine = [E2 ubiquitin-conjugating enzyme]-L-cysteine + N(6)-ubiquitinyl-[acceptor protein]-L-lysine.</text>
        <dbReference type="EC" id="2.3.2.27"/>
    </reaction>
</comment>
<dbReference type="Proteomes" id="UP000325577">
    <property type="component" value="Linkage Group LG16"/>
</dbReference>
<evidence type="ECO:0000256" key="2">
    <source>
        <dbReference type="ARBA" id="ARBA00004167"/>
    </source>
</evidence>
<name>A0A5J5B3P2_9ASTE</name>
<comment type="similarity">
    <text evidence="13">Belongs to the RING-type zinc finger family. ATL subfamily.</text>
</comment>
<evidence type="ECO:0000256" key="5">
    <source>
        <dbReference type="ARBA" id="ARBA00022679"/>
    </source>
</evidence>
<evidence type="ECO:0000256" key="3">
    <source>
        <dbReference type="ARBA" id="ARBA00004906"/>
    </source>
</evidence>
<comment type="pathway">
    <text evidence="3">Protein modification; protein ubiquitination.</text>
</comment>
<dbReference type="InterPro" id="IPR044600">
    <property type="entry name" value="ATL1/ATL16-like"/>
</dbReference>
<dbReference type="PANTHER" id="PTHR46913:SF19">
    <property type="entry name" value="RING-TYPE E3 UBIQUITIN TRANSFERASE"/>
    <property type="match status" value="1"/>
</dbReference>
<feature type="transmembrane region" description="Helical" evidence="16">
    <location>
        <begin position="77"/>
        <end position="100"/>
    </location>
</feature>
<dbReference type="Pfam" id="PF13639">
    <property type="entry name" value="zf-RING_2"/>
    <property type="match status" value="1"/>
</dbReference>
<keyword evidence="12 16" id="KW-0472">Membrane</keyword>
<evidence type="ECO:0000313" key="19">
    <source>
        <dbReference type="Proteomes" id="UP000325577"/>
    </source>
</evidence>
<keyword evidence="19" id="KW-1185">Reference proteome</keyword>
<keyword evidence="6 16" id="KW-0812">Transmembrane</keyword>
<comment type="subcellular location">
    <subcellularLocation>
        <location evidence="2">Membrane</location>
        <topology evidence="2">Single-pass membrane protein</topology>
    </subcellularLocation>
</comment>
<dbReference type="SMART" id="SM01197">
    <property type="entry name" value="FANCL_C"/>
    <property type="match status" value="1"/>
</dbReference>
<accession>A0A5J5B3P2</accession>
<evidence type="ECO:0000256" key="10">
    <source>
        <dbReference type="ARBA" id="ARBA00022833"/>
    </source>
</evidence>
<evidence type="ECO:0000256" key="4">
    <source>
        <dbReference type="ARBA" id="ARBA00012483"/>
    </source>
</evidence>
<evidence type="ECO:0000256" key="11">
    <source>
        <dbReference type="ARBA" id="ARBA00022989"/>
    </source>
</evidence>
<evidence type="ECO:0000256" key="13">
    <source>
        <dbReference type="ARBA" id="ARBA00024209"/>
    </source>
</evidence>
<keyword evidence="10" id="KW-0862">Zinc</keyword>
<dbReference type="UniPathway" id="UPA00143"/>
<dbReference type="SMART" id="SM00184">
    <property type="entry name" value="RING"/>
    <property type="match status" value="1"/>
</dbReference>
<evidence type="ECO:0000259" key="17">
    <source>
        <dbReference type="PROSITE" id="PS50089"/>
    </source>
</evidence>
<keyword evidence="7" id="KW-0479">Metal-binding</keyword>
<sequence length="389" mass="42663">MAFYHRKLIFNLFNNTLLPCDFFCDREKNVEGYCPDACVSICDSTCHPFLPLVPPPPCPPAASNYHPNKPPKLSPTLTVSLAILATTFFIFFCYAIYKYFKNRSGSRRRSQAQTEETHDDFLDEDHGPFLDHPIWCIRTVGLQPSIISSITICKYKRGDGLVEGTECSVCLSEFQEDETLRLLPKCNHAFHIPCIDTWLRSHTNCPMCRAGIVSNLAGLPSPEQSVENSGLEEETQVGISENNIEFGRETEDGACELRIGIDEGGELQVESETKEEVGSSEHSEMDEDQPMRRSVSMNSLSASMISLAIAHAFPVQSEGNSDTQSVKLNESNVGIVPKGVDVNQGLIRVMGSSSIGRSLSCSGKFFLSSCSIAVAVAVAVAAAVVVVHR</sequence>